<gene>
    <name evidence="1" type="ORF">B9Z07_19745</name>
</gene>
<name>A0AAD0J4I1_9BURK</name>
<evidence type="ECO:0000313" key="1">
    <source>
        <dbReference type="EMBL" id="AWG31092.1"/>
    </source>
</evidence>
<sequence>MKDSCISRLLPFRKPVLDSLGVCVVYALAIRNPMSVGWSVAKRDEFLSEKSFLLWLLHTISPFGQQKARGACWSITTS</sequence>
<protein>
    <submittedName>
        <fullName evidence="1">Uncharacterized protein</fullName>
    </submittedName>
</protein>
<dbReference type="AlphaFoldDB" id="A0AAD0J4I1"/>
<dbReference type="Proteomes" id="UP000244809">
    <property type="component" value="Chromosome 3"/>
</dbReference>
<reference evidence="1 2" key="1">
    <citation type="submission" date="2017-04" db="EMBL/GenBank/DDBJ databases">
        <title>Complete genome sequence of Burkholderia cenocepacia PC184 Midwest clone.</title>
        <authorList>
            <person name="Mulks M.H."/>
            <person name="Cooper V.S."/>
        </authorList>
    </citation>
    <scope>NUCLEOTIDE SEQUENCE [LARGE SCALE GENOMIC DNA]</scope>
    <source>
        <strain evidence="1 2">PC184 Mulks</strain>
    </source>
</reference>
<evidence type="ECO:0000313" key="2">
    <source>
        <dbReference type="Proteomes" id="UP000244809"/>
    </source>
</evidence>
<dbReference type="EMBL" id="CP021069">
    <property type="protein sequence ID" value="AWG31092.1"/>
    <property type="molecule type" value="Genomic_DNA"/>
</dbReference>
<organism evidence="1 2">
    <name type="scientific">Burkholderia cenocepacia</name>
    <dbReference type="NCBI Taxonomy" id="95486"/>
    <lineage>
        <taxon>Bacteria</taxon>
        <taxon>Pseudomonadati</taxon>
        <taxon>Pseudomonadota</taxon>
        <taxon>Betaproteobacteria</taxon>
        <taxon>Burkholderiales</taxon>
        <taxon>Burkholderiaceae</taxon>
        <taxon>Burkholderia</taxon>
        <taxon>Burkholderia cepacia complex</taxon>
    </lineage>
</organism>
<proteinExistence type="predicted"/>
<accession>A0AAD0J4I1</accession>